<keyword evidence="2" id="KW-1133">Transmembrane helix</keyword>
<evidence type="ECO:0000256" key="2">
    <source>
        <dbReference type="SAM" id="Phobius"/>
    </source>
</evidence>
<feature type="region of interest" description="Disordered" evidence="1">
    <location>
        <begin position="23"/>
        <end position="249"/>
    </location>
</feature>
<feature type="transmembrane region" description="Helical" evidence="2">
    <location>
        <begin position="312"/>
        <end position="334"/>
    </location>
</feature>
<dbReference type="RefSeq" id="WP_204869061.1">
    <property type="nucleotide sequence ID" value="NZ_JAFBBK010000001.1"/>
</dbReference>
<reference evidence="3 4" key="1">
    <citation type="submission" date="2021-01" db="EMBL/GenBank/DDBJ databases">
        <title>Genomics of switchgrass bacterial isolates.</title>
        <authorList>
            <person name="Shade A."/>
        </authorList>
    </citation>
    <scope>NUCLEOTIDE SEQUENCE [LARGE SCALE GENOMIC DNA]</scope>
    <source>
        <strain evidence="3 4">PvP111</strain>
    </source>
</reference>
<feature type="compositionally biased region" description="Basic and acidic residues" evidence="1">
    <location>
        <begin position="88"/>
        <end position="97"/>
    </location>
</feature>
<keyword evidence="2" id="KW-0472">Membrane</keyword>
<feature type="transmembrane region" description="Helical" evidence="2">
    <location>
        <begin position="256"/>
        <end position="274"/>
    </location>
</feature>
<comment type="caution">
    <text evidence="3">The sequence shown here is derived from an EMBL/GenBank/DDBJ whole genome shotgun (WGS) entry which is preliminary data.</text>
</comment>
<evidence type="ECO:0000313" key="3">
    <source>
        <dbReference type="EMBL" id="MBM7416208.1"/>
    </source>
</evidence>
<feature type="compositionally biased region" description="Low complexity" evidence="1">
    <location>
        <begin position="215"/>
        <end position="236"/>
    </location>
</feature>
<proteinExistence type="predicted"/>
<organism evidence="3 4">
    <name type="scientific">Rhodococcoides corynebacterioides</name>
    <dbReference type="NCBI Taxonomy" id="53972"/>
    <lineage>
        <taxon>Bacteria</taxon>
        <taxon>Bacillati</taxon>
        <taxon>Actinomycetota</taxon>
        <taxon>Actinomycetes</taxon>
        <taxon>Mycobacteriales</taxon>
        <taxon>Nocardiaceae</taxon>
        <taxon>Rhodococcoides</taxon>
    </lineage>
</organism>
<accession>A0ABS2KWA2</accession>
<keyword evidence="4" id="KW-1185">Reference proteome</keyword>
<feature type="compositionally biased region" description="Polar residues" evidence="1">
    <location>
        <begin position="73"/>
        <end position="87"/>
    </location>
</feature>
<protein>
    <submittedName>
        <fullName evidence="3">Uncharacterized protein</fullName>
    </submittedName>
</protein>
<keyword evidence="2" id="KW-0812">Transmembrane</keyword>
<evidence type="ECO:0000313" key="4">
    <source>
        <dbReference type="Proteomes" id="UP000703038"/>
    </source>
</evidence>
<feature type="compositionally biased region" description="Basic and acidic residues" evidence="1">
    <location>
        <begin position="148"/>
        <end position="171"/>
    </location>
</feature>
<gene>
    <name evidence="3" type="ORF">JOE42_002941</name>
</gene>
<feature type="compositionally biased region" description="Basic and acidic residues" evidence="1">
    <location>
        <begin position="109"/>
        <end position="119"/>
    </location>
</feature>
<feature type="transmembrane region" description="Helical" evidence="2">
    <location>
        <begin position="286"/>
        <end position="306"/>
    </location>
</feature>
<feature type="compositionally biased region" description="Acidic residues" evidence="1">
    <location>
        <begin position="187"/>
        <end position="196"/>
    </location>
</feature>
<sequence length="337" mass="35645">MSDENNDGAADTGQVSVAELLARNGAKVGTQSGGGRRRRGMAGGISVAELTGEIPIVRDETPAEAPDDETDASPETQSPQDQPQQAEEPTRDADPERPAPAPEPTRTTPRIDDRRREQQTRPTPAFGAARSARPEPALFSGAPSMAVDRLRASTEERALAPERPATERSAPDRPGTPDQQRSTPAEPEVDADEVTAENDAVTTIVPAVTEDAEAPDTTTAADDPTDDAALATPTDAEPVEDAPVAPSKSRSPVKQWLSLIGQGIVAIVLGALLFKGFERLWEMLPWVALVLAFFVIVGLVAVVRVLRRTDDIVSILLAVVVGGFVTLGPLAFMLSTT</sequence>
<evidence type="ECO:0000256" key="1">
    <source>
        <dbReference type="SAM" id="MobiDB-lite"/>
    </source>
</evidence>
<dbReference type="EMBL" id="JAFBBK010000001">
    <property type="protein sequence ID" value="MBM7416208.1"/>
    <property type="molecule type" value="Genomic_DNA"/>
</dbReference>
<dbReference type="Proteomes" id="UP000703038">
    <property type="component" value="Unassembled WGS sequence"/>
</dbReference>
<name>A0ABS2KWA2_9NOCA</name>